<gene>
    <name evidence="1" type="ORF">RPERSI_LOCUS27672</name>
</gene>
<keyword evidence="2" id="KW-1185">Reference proteome</keyword>
<reference evidence="1" key="1">
    <citation type="submission" date="2021-06" db="EMBL/GenBank/DDBJ databases">
        <authorList>
            <person name="Kallberg Y."/>
            <person name="Tangrot J."/>
            <person name="Rosling A."/>
        </authorList>
    </citation>
    <scope>NUCLEOTIDE SEQUENCE</scope>
    <source>
        <strain evidence="1">MA461A</strain>
    </source>
</reference>
<proteinExistence type="predicted"/>
<dbReference type="Proteomes" id="UP000789920">
    <property type="component" value="Unassembled WGS sequence"/>
</dbReference>
<sequence>TTWKVKTKTYPKFINMNSHRITILDYEVFQVVDSITGLSIQGR</sequence>
<dbReference type="EMBL" id="CAJVQC010098395">
    <property type="protein sequence ID" value="CAG8830041.1"/>
    <property type="molecule type" value="Genomic_DNA"/>
</dbReference>
<evidence type="ECO:0000313" key="1">
    <source>
        <dbReference type="EMBL" id="CAG8830041.1"/>
    </source>
</evidence>
<comment type="caution">
    <text evidence="1">The sequence shown here is derived from an EMBL/GenBank/DDBJ whole genome shotgun (WGS) entry which is preliminary data.</text>
</comment>
<evidence type="ECO:0000313" key="2">
    <source>
        <dbReference type="Proteomes" id="UP000789920"/>
    </source>
</evidence>
<organism evidence="1 2">
    <name type="scientific">Racocetra persica</name>
    <dbReference type="NCBI Taxonomy" id="160502"/>
    <lineage>
        <taxon>Eukaryota</taxon>
        <taxon>Fungi</taxon>
        <taxon>Fungi incertae sedis</taxon>
        <taxon>Mucoromycota</taxon>
        <taxon>Glomeromycotina</taxon>
        <taxon>Glomeromycetes</taxon>
        <taxon>Diversisporales</taxon>
        <taxon>Gigasporaceae</taxon>
        <taxon>Racocetra</taxon>
    </lineage>
</organism>
<name>A0ACA9S7C6_9GLOM</name>
<accession>A0ACA9S7C6</accession>
<feature type="non-terminal residue" evidence="1">
    <location>
        <position position="1"/>
    </location>
</feature>
<feature type="non-terminal residue" evidence="1">
    <location>
        <position position="43"/>
    </location>
</feature>
<protein>
    <submittedName>
        <fullName evidence="1">27771_t:CDS:1</fullName>
    </submittedName>
</protein>